<dbReference type="InterPro" id="IPR036046">
    <property type="entry name" value="Acylphosphatase-like_dom_sf"/>
</dbReference>
<evidence type="ECO:0000256" key="10">
    <source>
        <dbReference type="SAM" id="MobiDB-lite"/>
    </source>
</evidence>
<dbReference type="EC" id="6.2.-.-" evidence="8"/>
<keyword evidence="6" id="KW-0862">Zinc</keyword>
<comment type="catalytic activity">
    <reaction evidence="9">
        <text>an acyl phosphate + H2O = a carboxylate + phosphate + H(+)</text>
        <dbReference type="Rhea" id="RHEA:14965"/>
        <dbReference type="ChEBI" id="CHEBI:15377"/>
        <dbReference type="ChEBI" id="CHEBI:15378"/>
        <dbReference type="ChEBI" id="CHEBI:29067"/>
        <dbReference type="ChEBI" id="CHEBI:43474"/>
        <dbReference type="ChEBI" id="CHEBI:59918"/>
        <dbReference type="EC" id="3.6.1.7"/>
    </reaction>
</comment>
<dbReference type="Proteomes" id="UP000181951">
    <property type="component" value="Unassembled WGS sequence"/>
</dbReference>
<dbReference type="Pfam" id="PF07503">
    <property type="entry name" value="zf-HYPF"/>
    <property type="match status" value="2"/>
</dbReference>
<evidence type="ECO:0000256" key="2">
    <source>
        <dbReference type="ARBA" id="ARBA00008097"/>
    </source>
</evidence>
<dbReference type="STRING" id="310780.SAMN05216267_104513"/>
<accession>A0A1H8SRR5</accession>
<feature type="domain" description="Acylphosphatase-like" evidence="11">
    <location>
        <begin position="29"/>
        <end position="115"/>
    </location>
</feature>
<keyword evidence="14" id="KW-1185">Reference proteome</keyword>
<feature type="active site" evidence="9">
    <location>
        <position position="44"/>
    </location>
</feature>
<dbReference type="RefSeq" id="WP_075018087.1">
    <property type="nucleotide sequence ID" value="NZ_FODD01000045.1"/>
</dbReference>
<feature type="domain" description="YrdC-like" evidence="12">
    <location>
        <begin position="228"/>
        <end position="424"/>
    </location>
</feature>
<dbReference type="InterPro" id="IPR001792">
    <property type="entry name" value="Acylphosphatase-like_dom"/>
</dbReference>
<keyword evidence="3" id="KW-0436">Ligase</keyword>
<evidence type="ECO:0000256" key="6">
    <source>
        <dbReference type="ARBA" id="ARBA00022833"/>
    </source>
</evidence>
<dbReference type="InterPro" id="IPR004421">
    <property type="entry name" value="Carbamoyltransferase_HypF"/>
</dbReference>
<dbReference type="GO" id="GO:0003725">
    <property type="term" value="F:double-stranded RNA binding"/>
    <property type="evidence" value="ECO:0007669"/>
    <property type="project" value="InterPro"/>
</dbReference>
<keyword evidence="9" id="KW-0378">Hydrolase</keyword>
<dbReference type="Gene3D" id="3.30.420.40">
    <property type="match status" value="1"/>
</dbReference>
<dbReference type="InterPro" id="IPR051060">
    <property type="entry name" value="Carbamoyltrans_HypF-like"/>
</dbReference>
<dbReference type="GO" id="GO:0008270">
    <property type="term" value="F:zinc ion binding"/>
    <property type="evidence" value="ECO:0007669"/>
    <property type="project" value="UniProtKB-KW"/>
</dbReference>
<dbReference type="InterPro" id="IPR017945">
    <property type="entry name" value="DHBP_synth_RibB-like_a/b_dom"/>
</dbReference>
<feature type="region of interest" description="Disordered" evidence="10">
    <location>
        <begin position="1"/>
        <end position="23"/>
    </location>
</feature>
<dbReference type="OrthoDB" id="9808093at2"/>
<evidence type="ECO:0000256" key="7">
    <source>
        <dbReference type="ARBA" id="ARBA00048220"/>
    </source>
</evidence>
<dbReference type="PROSITE" id="PS00150">
    <property type="entry name" value="ACYLPHOSPHATASE_1"/>
    <property type="match status" value="1"/>
</dbReference>
<dbReference type="Gene3D" id="3.30.110.120">
    <property type="match status" value="1"/>
</dbReference>
<dbReference type="GO" id="GO:0051604">
    <property type="term" value="P:protein maturation"/>
    <property type="evidence" value="ECO:0007669"/>
    <property type="project" value="TreeGrafter"/>
</dbReference>
<evidence type="ECO:0000313" key="14">
    <source>
        <dbReference type="Proteomes" id="UP000181951"/>
    </source>
</evidence>
<dbReference type="NCBIfam" id="TIGR00143">
    <property type="entry name" value="hypF"/>
    <property type="match status" value="1"/>
</dbReference>
<dbReference type="AlphaFoldDB" id="A0A1H8SRR5"/>
<protein>
    <recommendedName>
        <fullName evidence="8">Carbamoyltransferase</fullName>
        <ecNumber evidence="8">6.2.-.-</ecNumber>
    </recommendedName>
</protein>
<evidence type="ECO:0000256" key="3">
    <source>
        <dbReference type="ARBA" id="ARBA00022598"/>
    </source>
</evidence>
<dbReference type="GO" id="GO:0016743">
    <property type="term" value="F:carboxyl- or carbamoyltransferase activity"/>
    <property type="evidence" value="ECO:0007669"/>
    <property type="project" value="UniProtKB-UniRule"/>
</dbReference>
<dbReference type="Pfam" id="PF01300">
    <property type="entry name" value="Sua5_yciO_yrdC"/>
    <property type="match status" value="1"/>
</dbReference>
<dbReference type="Gene3D" id="3.90.870.50">
    <property type="match status" value="1"/>
</dbReference>
<dbReference type="SUPFAM" id="SSF55821">
    <property type="entry name" value="YrdC/RibB"/>
    <property type="match status" value="1"/>
</dbReference>
<keyword evidence="4" id="KW-0479">Metal-binding</keyword>
<proteinExistence type="inferred from homology"/>
<dbReference type="InterPro" id="IPR041440">
    <property type="entry name" value="HypF_C"/>
</dbReference>
<dbReference type="PROSITE" id="PS51163">
    <property type="entry name" value="YRDC"/>
    <property type="match status" value="1"/>
</dbReference>
<dbReference type="InterPro" id="IPR055128">
    <property type="entry name" value="HypF_C_2"/>
</dbReference>
<evidence type="ECO:0000259" key="12">
    <source>
        <dbReference type="PROSITE" id="PS51163"/>
    </source>
</evidence>
<comment type="catalytic activity">
    <reaction evidence="7">
        <text>C-terminal L-cysteinyl-[HypE protein] + carbamoyl phosphate + ATP + H2O = C-terminal S-carboxamide-L-cysteinyl-[HypE protein] + AMP + phosphate + diphosphate + H(+)</text>
        <dbReference type="Rhea" id="RHEA:55636"/>
        <dbReference type="Rhea" id="RHEA-COMP:14247"/>
        <dbReference type="Rhea" id="RHEA-COMP:14392"/>
        <dbReference type="ChEBI" id="CHEBI:15377"/>
        <dbReference type="ChEBI" id="CHEBI:15378"/>
        <dbReference type="ChEBI" id="CHEBI:30616"/>
        <dbReference type="ChEBI" id="CHEBI:33019"/>
        <dbReference type="ChEBI" id="CHEBI:43474"/>
        <dbReference type="ChEBI" id="CHEBI:58228"/>
        <dbReference type="ChEBI" id="CHEBI:76913"/>
        <dbReference type="ChEBI" id="CHEBI:139126"/>
        <dbReference type="ChEBI" id="CHEBI:456215"/>
    </reaction>
</comment>
<dbReference type="PIRSF" id="PIRSF006256">
    <property type="entry name" value="CMPcnvr_hdrg_mat"/>
    <property type="match status" value="1"/>
</dbReference>
<evidence type="ECO:0000256" key="5">
    <source>
        <dbReference type="ARBA" id="ARBA00022771"/>
    </source>
</evidence>
<comment type="pathway">
    <text evidence="1">Protein modification; [NiFe] hydrogenase maturation.</text>
</comment>
<dbReference type="SUPFAM" id="SSF54975">
    <property type="entry name" value="Acylphosphatase/BLUF domain-like"/>
    <property type="match status" value="1"/>
</dbReference>
<evidence type="ECO:0000256" key="9">
    <source>
        <dbReference type="PROSITE-ProRule" id="PRU00520"/>
    </source>
</evidence>
<dbReference type="PROSITE" id="PS51160">
    <property type="entry name" value="ACYLPHOSPHATASE_3"/>
    <property type="match status" value="1"/>
</dbReference>
<dbReference type="GO" id="GO:0003998">
    <property type="term" value="F:acylphosphatase activity"/>
    <property type="evidence" value="ECO:0007669"/>
    <property type="project" value="UniProtKB-EC"/>
</dbReference>
<dbReference type="InterPro" id="IPR011125">
    <property type="entry name" value="Znf_HypF"/>
</dbReference>
<reference evidence="13 14" key="1">
    <citation type="submission" date="2016-10" db="EMBL/GenBank/DDBJ databases">
        <authorList>
            <person name="de Groot N.N."/>
        </authorList>
    </citation>
    <scope>NUCLEOTIDE SEQUENCE [LARGE SCALE GENOMIC DNA]</scope>
    <source>
        <strain evidence="13 14">CGMCC 4.2026</strain>
    </source>
</reference>
<dbReference type="PANTHER" id="PTHR42959:SF1">
    <property type="entry name" value="CARBAMOYLTRANSFERASE HYPF"/>
    <property type="match status" value="1"/>
</dbReference>
<dbReference type="EMBL" id="FODD01000045">
    <property type="protein sequence ID" value="SEO81265.1"/>
    <property type="molecule type" value="Genomic_DNA"/>
</dbReference>
<dbReference type="UniPathway" id="UPA00335"/>
<dbReference type="GO" id="GO:0016874">
    <property type="term" value="F:ligase activity"/>
    <property type="evidence" value="ECO:0007669"/>
    <property type="project" value="UniProtKB-UniRule"/>
</dbReference>
<feature type="active site" evidence="9">
    <location>
        <position position="62"/>
    </location>
</feature>
<keyword evidence="5" id="KW-0863">Zinc-finger</keyword>
<dbReference type="Pfam" id="PF17788">
    <property type="entry name" value="HypF_C"/>
    <property type="match status" value="1"/>
</dbReference>
<name>A0A1H8SRR5_9ACTN</name>
<gene>
    <name evidence="13" type="ORF">SAMN05216267_104513</name>
</gene>
<dbReference type="Gene3D" id="3.30.420.360">
    <property type="match status" value="1"/>
</dbReference>
<dbReference type="Pfam" id="PF22521">
    <property type="entry name" value="HypF_C_2"/>
    <property type="match status" value="1"/>
</dbReference>
<evidence type="ECO:0000256" key="4">
    <source>
        <dbReference type="ARBA" id="ARBA00022723"/>
    </source>
</evidence>
<dbReference type="Pfam" id="PF00708">
    <property type="entry name" value="Acylphosphatase"/>
    <property type="match status" value="1"/>
</dbReference>
<dbReference type="InterPro" id="IPR006070">
    <property type="entry name" value="Sua5-like_dom"/>
</dbReference>
<evidence type="ECO:0000256" key="8">
    <source>
        <dbReference type="PIRNR" id="PIRNR006256"/>
    </source>
</evidence>
<evidence type="ECO:0000256" key="1">
    <source>
        <dbReference type="ARBA" id="ARBA00004711"/>
    </source>
</evidence>
<organism evidence="13 14">
    <name type="scientific">Actinacidiphila rubida</name>
    <dbReference type="NCBI Taxonomy" id="310780"/>
    <lineage>
        <taxon>Bacteria</taxon>
        <taxon>Bacillati</taxon>
        <taxon>Actinomycetota</taxon>
        <taxon>Actinomycetes</taxon>
        <taxon>Kitasatosporales</taxon>
        <taxon>Streptomycetaceae</taxon>
        <taxon>Actinacidiphila</taxon>
    </lineage>
</organism>
<evidence type="ECO:0000313" key="13">
    <source>
        <dbReference type="EMBL" id="SEO81265.1"/>
    </source>
</evidence>
<comment type="similarity">
    <text evidence="2 8">Belongs to the carbamoyltransferase HypF family.</text>
</comment>
<dbReference type="InterPro" id="IPR017968">
    <property type="entry name" value="Acylphosphatase_CS"/>
</dbReference>
<sequence length="816" mass="84452">MTAEPAARPVPGAAAPPAGQVTGGAPVVRRRVTVRGVVQGVGFRPFVYALAADLGLTGHVTNTGEGVVAEVEGPAAATAAFCDRVAGEAPPLAVVQSVRHEPVPAVGDTAFRIVPSRPGGPRRTLVAPDTATCDACLAELRDPGDRRHRHPFITCTHCGPRFTIVTALPYDRAHTTMAGFPLCGRCAREYADPADRRFHAQPVACHDCGPRLRLLTRGAPGPVEDRAGDPIARARALLAAGAVLAVKGLGGYHLACDAANESAVRLLRQRKARGGKPFAVMATEPADVEPLVEMDAAERALLSGSRRPIVLLRRRAAAAPAGGAGIAAAVAPGSADLGVMLPYTPVHHLLLGLPGDPPGPRLLVMTSGNLGGEPIVTRDDEALERLAPLADAWLTHDRPIHVPCDDSVVRIVDGEELPLRRSRGYAPFPVPLPVPVTAALAAGGDLKNTFCLGEGRQAWLSAHVGDMDDLATLTAFEHAARHLSGITGVTPRLGAADRHPGYRSAALADRRFGSRLRLVQHHHAHVAAVMADNGLDGSSPVIGVAFDGTGAGDDGAVWGGEVLVADYDGYRRAAHLRYVPLPGGDAAVRHPYRMALAHLRAAGLPWDAGLPCTAACPPGERQVLERQLERGLHCVPTSSMGRLFDAVSSLAGLCHHATYEAQAAIELEAAAASFRGPRPERPGYTFALRPDDGSGGPAAPLLIDPAPVLAAVVADLAAGVGPAAVAAAFHAAVAGAVRGVCAGLRARTGLATVALSGGVFANALLSSACCRGLREDGFTVLRHRQVPPNDGGLALGQLVVAARVPRTTEPTLPPEA</sequence>
<evidence type="ECO:0000259" key="11">
    <source>
        <dbReference type="PROSITE" id="PS51160"/>
    </source>
</evidence>
<dbReference type="PANTHER" id="PTHR42959">
    <property type="entry name" value="CARBAMOYLTRANSFERASE"/>
    <property type="match status" value="1"/>
</dbReference>